<feature type="region of interest" description="Disordered" evidence="1">
    <location>
        <begin position="1"/>
        <end position="36"/>
    </location>
</feature>
<evidence type="ECO:0000313" key="3">
    <source>
        <dbReference type="EMBL" id="RIV19401.1"/>
    </source>
</evidence>
<comment type="caution">
    <text evidence="3">The sequence shown here is derived from an EMBL/GenBank/DDBJ whole genome shotgun (WGS) entry which is preliminary data.</text>
</comment>
<dbReference type="Proteomes" id="UP000283523">
    <property type="component" value="Unassembled WGS sequence"/>
</dbReference>
<dbReference type="OrthoDB" id="980305at2"/>
<dbReference type="InterPro" id="IPR018874">
    <property type="entry name" value="Phage_Mx8_p63_C"/>
</dbReference>
<dbReference type="RefSeq" id="WP_119670505.1">
    <property type="nucleotide sequence ID" value="NZ_QXED01000008.1"/>
</dbReference>
<proteinExistence type="predicted"/>
<organism evidence="3 4">
    <name type="scientific">Fibrisoma montanum</name>
    <dbReference type="NCBI Taxonomy" id="2305895"/>
    <lineage>
        <taxon>Bacteria</taxon>
        <taxon>Pseudomonadati</taxon>
        <taxon>Bacteroidota</taxon>
        <taxon>Cytophagia</taxon>
        <taxon>Cytophagales</taxon>
        <taxon>Spirosomataceae</taxon>
        <taxon>Fibrisoma</taxon>
    </lineage>
</organism>
<gene>
    <name evidence="3" type="ORF">DYU11_25200</name>
</gene>
<feature type="domain" description="Bacteriophage Mx8 p63 C-terminal" evidence="2">
    <location>
        <begin position="100"/>
        <end position="172"/>
    </location>
</feature>
<name>A0A418M1A0_9BACT</name>
<accession>A0A418M1A0</accession>
<evidence type="ECO:0000256" key="1">
    <source>
        <dbReference type="SAM" id="MobiDB-lite"/>
    </source>
</evidence>
<evidence type="ECO:0000313" key="4">
    <source>
        <dbReference type="Proteomes" id="UP000283523"/>
    </source>
</evidence>
<dbReference type="EMBL" id="QXED01000008">
    <property type="protein sequence ID" value="RIV19401.1"/>
    <property type="molecule type" value="Genomic_DNA"/>
</dbReference>
<feature type="compositionally biased region" description="Low complexity" evidence="1">
    <location>
        <begin position="15"/>
        <end position="27"/>
    </location>
</feature>
<protein>
    <recommendedName>
        <fullName evidence="2">Bacteriophage Mx8 p63 C-terminal domain-containing protein</fullName>
    </recommendedName>
</protein>
<evidence type="ECO:0000259" key="2">
    <source>
        <dbReference type="Pfam" id="PF10546"/>
    </source>
</evidence>
<reference evidence="3 4" key="1">
    <citation type="submission" date="2018-08" db="EMBL/GenBank/DDBJ databases">
        <title>Fibrisoma montanum sp. nov., isolated from Danxia mountain soil.</title>
        <authorList>
            <person name="Huang Y."/>
        </authorList>
    </citation>
    <scope>NUCLEOTIDE SEQUENCE [LARGE SCALE GENOMIC DNA]</scope>
    <source>
        <strain evidence="3 4">HYT19</strain>
    </source>
</reference>
<dbReference type="AlphaFoldDB" id="A0A418M1A0"/>
<feature type="compositionally biased region" description="Acidic residues" evidence="1">
    <location>
        <begin position="1"/>
        <end position="14"/>
    </location>
</feature>
<dbReference type="Pfam" id="PF10546">
    <property type="entry name" value="P63C"/>
    <property type="match status" value="1"/>
</dbReference>
<sequence length="218" mass="26019">MADNENDPNEDEDINSSSDNNNQVNEQKNVELTEEQRRQRAIEVGKLFEDKEDLIKARAEREKKKREDIIELQSGVKFTIAEVERIVTVEPQPYCPLFPYDEPFYKELYRLYYPDRDYKEYPKPHYVGKLTKELIYNRFEKSVFIALDHLNPLIKGRCRARRLFQHLNGDGQADVVRFRDNTIEVAQPIPDGESYAFRKKMWEIHKVPYQLKIFENND</sequence>
<keyword evidence="4" id="KW-1185">Reference proteome</keyword>